<protein>
    <submittedName>
        <fullName evidence="1">Uncharacterized protein</fullName>
    </submittedName>
</protein>
<evidence type="ECO:0000313" key="1">
    <source>
        <dbReference type="EMBL" id="JAH32591.1"/>
    </source>
</evidence>
<reference evidence="1" key="1">
    <citation type="submission" date="2014-11" db="EMBL/GenBank/DDBJ databases">
        <authorList>
            <person name="Amaro Gonzalez C."/>
        </authorList>
    </citation>
    <scope>NUCLEOTIDE SEQUENCE</scope>
</reference>
<sequence>MLALSFSAKGSSWTVTSFISGCRLSDRCSTCSESFLCNSSLMTITCFCTISPYCWATSTLSLILAFTCCANSDSPMVLRVTLGLFVMP</sequence>
<accession>A0A0E9RTY5</accession>
<dbReference type="AlphaFoldDB" id="A0A0E9RTY5"/>
<organism evidence="1">
    <name type="scientific">Anguilla anguilla</name>
    <name type="common">European freshwater eel</name>
    <name type="synonym">Muraena anguilla</name>
    <dbReference type="NCBI Taxonomy" id="7936"/>
    <lineage>
        <taxon>Eukaryota</taxon>
        <taxon>Metazoa</taxon>
        <taxon>Chordata</taxon>
        <taxon>Craniata</taxon>
        <taxon>Vertebrata</taxon>
        <taxon>Euteleostomi</taxon>
        <taxon>Actinopterygii</taxon>
        <taxon>Neopterygii</taxon>
        <taxon>Teleostei</taxon>
        <taxon>Anguilliformes</taxon>
        <taxon>Anguillidae</taxon>
        <taxon>Anguilla</taxon>
    </lineage>
</organism>
<reference evidence="1" key="2">
    <citation type="journal article" date="2015" name="Fish Shellfish Immunol.">
        <title>Early steps in the European eel (Anguilla anguilla)-Vibrio vulnificus interaction in the gills: Role of the RtxA13 toxin.</title>
        <authorList>
            <person name="Callol A."/>
            <person name="Pajuelo D."/>
            <person name="Ebbesson L."/>
            <person name="Teles M."/>
            <person name="MacKenzie S."/>
            <person name="Amaro C."/>
        </authorList>
    </citation>
    <scope>NUCLEOTIDE SEQUENCE</scope>
</reference>
<name>A0A0E9RTY5_ANGAN</name>
<proteinExistence type="predicted"/>
<dbReference type="EMBL" id="GBXM01075986">
    <property type="protein sequence ID" value="JAH32591.1"/>
    <property type="molecule type" value="Transcribed_RNA"/>
</dbReference>